<reference evidence="3" key="2">
    <citation type="submission" date="2021-01" db="EMBL/GenBank/DDBJ databases">
        <authorList>
            <person name="Lovell J.T."/>
            <person name="Bentley N."/>
            <person name="Bhattarai G."/>
            <person name="Jenkins J.W."/>
            <person name="Sreedasyam A."/>
            <person name="Alarcon Y."/>
            <person name="Bock C."/>
            <person name="Boston L."/>
            <person name="Carlson J."/>
            <person name="Cervantes K."/>
            <person name="Clermont K."/>
            <person name="Krom N."/>
            <person name="Kubenka K."/>
            <person name="Mamidi S."/>
            <person name="Mattison C."/>
            <person name="Monteros M."/>
            <person name="Pisani C."/>
            <person name="Plott C."/>
            <person name="Rajasekar S."/>
            <person name="Rhein H.S."/>
            <person name="Rohla C."/>
            <person name="Song M."/>
            <person name="Hilaire R.S."/>
            <person name="Shu S."/>
            <person name="Wells L."/>
            <person name="Wang X."/>
            <person name="Webber J."/>
            <person name="Heerema R.J."/>
            <person name="Klein P."/>
            <person name="Conner P."/>
            <person name="Grauke L."/>
            <person name="Grimwood J."/>
            <person name="Schmutz J."/>
            <person name="Randall J.J."/>
        </authorList>
    </citation>
    <scope>NUCLEOTIDE SEQUENCE</scope>
    <source>
        <tissue evidence="3">Leaf</tissue>
    </source>
</reference>
<name>A0A8T1NIV0_CARIL</name>
<evidence type="ECO:0000256" key="1">
    <source>
        <dbReference type="SAM" id="MobiDB-lite"/>
    </source>
</evidence>
<reference evidence="2" key="1">
    <citation type="submission" date="2020-12" db="EMBL/GenBank/DDBJ databases">
        <title>WGS assembly of Carya illinoinensis cv. Pawnee.</title>
        <authorList>
            <person name="Platts A."/>
            <person name="Shu S."/>
            <person name="Wright S."/>
            <person name="Barry K."/>
            <person name="Edger P."/>
            <person name="Pires J.C."/>
            <person name="Schmutz J."/>
        </authorList>
    </citation>
    <scope>NUCLEOTIDE SEQUENCE</scope>
    <source>
        <tissue evidence="2">Leaf</tissue>
    </source>
</reference>
<evidence type="ECO:0000313" key="4">
    <source>
        <dbReference type="Proteomes" id="UP000811609"/>
    </source>
</evidence>
<protein>
    <submittedName>
        <fullName evidence="2">Uncharacterized protein</fullName>
    </submittedName>
</protein>
<accession>A0A8T1NIV0</accession>
<keyword evidence="4" id="KW-1185">Reference proteome</keyword>
<dbReference type="AlphaFoldDB" id="A0A8T1NIV0"/>
<proteinExistence type="predicted"/>
<dbReference type="EMBL" id="CM031838">
    <property type="protein sequence ID" value="KAG6678927.1"/>
    <property type="molecule type" value="Genomic_DNA"/>
</dbReference>
<evidence type="ECO:0000313" key="2">
    <source>
        <dbReference type="EMBL" id="KAG6629701.1"/>
    </source>
</evidence>
<feature type="region of interest" description="Disordered" evidence="1">
    <location>
        <begin position="43"/>
        <end position="101"/>
    </location>
</feature>
<evidence type="ECO:0000313" key="3">
    <source>
        <dbReference type="EMBL" id="KAG6678927.1"/>
    </source>
</evidence>
<feature type="compositionally biased region" description="Low complexity" evidence="1">
    <location>
        <begin position="70"/>
        <end position="86"/>
    </location>
</feature>
<comment type="caution">
    <text evidence="2">The sequence shown here is derived from an EMBL/GenBank/DDBJ whole genome shotgun (WGS) entry which is preliminary data.</text>
</comment>
<dbReference type="Proteomes" id="UP000811246">
    <property type="component" value="Chromosome 14"/>
</dbReference>
<sequence>MEWCSHCQRSCVEVCMFGFISCPTCGKVLAEVGVRKSSYLIKARQKRMKRVKKEKEEEKKKKKKKPAGATEPDSSSSSSSPSTPESKVNPIECSQKATDKNPIIQRKSNTRMMWCSHCLEFCRTESCGDAICCSFCGKVLESVIPRRNSF</sequence>
<organism evidence="2 4">
    <name type="scientific">Carya illinoinensis</name>
    <name type="common">Pecan</name>
    <dbReference type="NCBI Taxonomy" id="32201"/>
    <lineage>
        <taxon>Eukaryota</taxon>
        <taxon>Viridiplantae</taxon>
        <taxon>Streptophyta</taxon>
        <taxon>Embryophyta</taxon>
        <taxon>Tracheophyta</taxon>
        <taxon>Spermatophyta</taxon>
        <taxon>Magnoliopsida</taxon>
        <taxon>eudicotyledons</taxon>
        <taxon>Gunneridae</taxon>
        <taxon>Pentapetalae</taxon>
        <taxon>rosids</taxon>
        <taxon>fabids</taxon>
        <taxon>Fagales</taxon>
        <taxon>Juglandaceae</taxon>
        <taxon>Carya</taxon>
    </lineage>
</organism>
<feature type="compositionally biased region" description="Basic residues" evidence="1">
    <location>
        <begin position="43"/>
        <end position="52"/>
    </location>
</feature>
<dbReference type="EMBL" id="CM031822">
    <property type="protein sequence ID" value="KAG6629701.1"/>
    <property type="molecule type" value="Genomic_DNA"/>
</dbReference>
<dbReference type="Proteomes" id="UP000811609">
    <property type="component" value="Chromosome 14"/>
</dbReference>
<gene>
    <name evidence="2" type="ORF">CIPAW_14G103600</name>
    <name evidence="3" type="ORF">I3842_14G106200</name>
</gene>